<accession>A0A1H9F0S7</accession>
<dbReference type="EMBL" id="FOEN01000008">
    <property type="protein sequence ID" value="SEQ31491.1"/>
    <property type="molecule type" value="Genomic_DNA"/>
</dbReference>
<protein>
    <submittedName>
        <fullName evidence="1">Amidase</fullName>
    </submittedName>
</protein>
<dbReference type="STRING" id="89093.SAMN04488558_10833"/>
<dbReference type="SUPFAM" id="SSF141130">
    <property type="entry name" value="Acetamidase/Formamidase-like"/>
    <property type="match status" value="1"/>
</dbReference>
<dbReference type="PANTHER" id="PTHR31891">
    <property type="entry name" value="FORMAMIDASE C869.04-RELATED"/>
    <property type="match status" value="1"/>
</dbReference>
<keyword evidence="2" id="KW-1185">Reference proteome</keyword>
<dbReference type="Gene3D" id="3.10.28.20">
    <property type="entry name" value="Acetamidase/Formamidase-like domains"/>
    <property type="match status" value="1"/>
</dbReference>
<name>A0A1H9F0S7_9LACT</name>
<dbReference type="Gene3D" id="2.60.120.580">
    <property type="entry name" value="Acetamidase/Formamidase-like domains"/>
    <property type="match status" value="1"/>
</dbReference>
<dbReference type="OrthoDB" id="9811740at2"/>
<gene>
    <name evidence="1" type="ORF">SAMN04488558_10833</name>
</gene>
<dbReference type="RefSeq" id="WP_092572177.1">
    <property type="nucleotide sequence ID" value="NZ_FOEN01000008.1"/>
</dbReference>
<organism evidence="1 2">
    <name type="scientific">Ignavigranum ruoffiae</name>
    <dbReference type="NCBI Taxonomy" id="89093"/>
    <lineage>
        <taxon>Bacteria</taxon>
        <taxon>Bacillati</taxon>
        <taxon>Bacillota</taxon>
        <taxon>Bacilli</taxon>
        <taxon>Lactobacillales</taxon>
        <taxon>Aerococcaceae</taxon>
        <taxon>Ignavigranum</taxon>
    </lineage>
</organism>
<dbReference type="GO" id="GO:0016811">
    <property type="term" value="F:hydrolase activity, acting on carbon-nitrogen (but not peptide) bonds, in linear amides"/>
    <property type="evidence" value="ECO:0007669"/>
    <property type="project" value="InterPro"/>
</dbReference>
<dbReference type="Proteomes" id="UP000198833">
    <property type="component" value="Unassembled WGS sequence"/>
</dbReference>
<evidence type="ECO:0000313" key="2">
    <source>
        <dbReference type="Proteomes" id="UP000198833"/>
    </source>
</evidence>
<dbReference type="PANTHER" id="PTHR31891:SF1">
    <property type="entry name" value="FORMAMIDASE C869.04-RELATED"/>
    <property type="match status" value="1"/>
</dbReference>
<sequence length="290" mass="31266">MKISNDHVIFAMDKNNPPVAHCQNGETLIFQTLDCFSNSLKTTTDTISHVDMDQVNPATGPVYVEGAQPGDTLRITIREINLADQGVTVAAPGFGKFADSITQEETQIGYLKKDYIEFLGHRLPYRKMIGVIGTAPAGDPVNTGTPADHGGNMDTTAICEGAILYLPVNVPGALLAMGDCHACMGDGEVIGAGLEIPAEITVTIEVLRDFDFPLPLLENDQQWITIASAKTMEEASTRAIQQMAELVQKISDLDHNQTAMLLSLAGDLKVSQVVNPQVTMRMELAKSVLQ</sequence>
<evidence type="ECO:0000313" key="1">
    <source>
        <dbReference type="EMBL" id="SEQ31491.1"/>
    </source>
</evidence>
<dbReference type="InterPro" id="IPR004304">
    <property type="entry name" value="FmdA_AmdA"/>
</dbReference>
<dbReference type="AlphaFoldDB" id="A0A1H9F0S7"/>
<dbReference type="Gene3D" id="2.40.10.120">
    <property type="match status" value="1"/>
</dbReference>
<reference evidence="1 2" key="1">
    <citation type="submission" date="2016-10" db="EMBL/GenBank/DDBJ databases">
        <authorList>
            <person name="de Groot N.N."/>
        </authorList>
    </citation>
    <scope>NUCLEOTIDE SEQUENCE [LARGE SCALE GENOMIC DNA]</scope>
    <source>
        <strain evidence="1 2">DSM 15695</strain>
    </source>
</reference>
<dbReference type="Pfam" id="PF03069">
    <property type="entry name" value="FmdA_AmdA"/>
    <property type="match status" value="2"/>
</dbReference>
<proteinExistence type="predicted"/>